<keyword evidence="2" id="KW-1185">Reference proteome</keyword>
<dbReference type="AlphaFoldDB" id="F4RNY6"/>
<dbReference type="KEGG" id="mlr:MELLADRAFT_107324"/>
<dbReference type="HOGENOM" id="CLU_1062015_0_0_1"/>
<dbReference type="InParanoid" id="F4RNY6"/>
<proteinExistence type="predicted"/>
<evidence type="ECO:0000313" key="1">
    <source>
        <dbReference type="EMBL" id="EGG05834.1"/>
    </source>
</evidence>
<gene>
    <name evidence="1" type="ORF">MELLADRAFT_107324</name>
</gene>
<dbReference type="Proteomes" id="UP000001072">
    <property type="component" value="Unassembled WGS sequence"/>
</dbReference>
<accession>F4RNY6</accession>
<dbReference type="RefSeq" id="XP_007410890.1">
    <property type="nucleotide sequence ID" value="XM_007410828.1"/>
</dbReference>
<organism evidence="2">
    <name type="scientific">Melampsora larici-populina (strain 98AG31 / pathotype 3-4-7)</name>
    <name type="common">Poplar leaf rust fungus</name>
    <dbReference type="NCBI Taxonomy" id="747676"/>
    <lineage>
        <taxon>Eukaryota</taxon>
        <taxon>Fungi</taxon>
        <taxon>Dikarya</taxon>
        <taxon>Basidiomycota</taxon>
        <taxon>Pucciniomycotina</taxon>
        <taxon>Pucciniomycetes</taxon>
        <taxon>Pucciniales</taxon>
        <taxon>Melampsoraceae</taxon>
        <taxon>Melampsora</taxon>
    </lineage>
</organism>
<evidence type="ECO:0000313" key="2">
    <source>
        <dbReference type="Proteomes" id="UP000001072"/>
    </source>
</evidence>
<dbReference type="EMBL" id="GL883111">
    <property type="protein sequence ID" value="EGG05834.1"/>
    <property type="molecule type" value="Genomic_DNA"/>
</dbReference>
<dbReference type="VEuPathDB" id="FungiDB:MELLADRAFT_107324"/>
<protein>
    <submittedName>
        <fullName evidence="1">Uncharacterized protein</fullName>
    </submittedName>
</protein>
<dbReference type="GeneID" id="18923136"/>
<reference evidence="2" key="1">
    <citation type="journal article" date="2011" name="Proc. Natl. Acad. Sci. U.S.A.">
        <title>Obligate biotrophy features unraveled by the genomic analysis of rust fungi.</title>
        <authorList>
            <person name="Duplessis S."/>
            <person name="Cuomo C.A."/>
            <person name="Lin Y.-C."/>
            <person name="Aerts A."/>
            <person name="Tisserant E."/>
            <person name="Veneault-Fourrey C."/>
            <person name="Joly D.L."/>
            <person name="Hacquard S."/>
            <person name="Amselem J."/>
            <person name="Cantarel B.L."/>
            <person name="Chiu R."/>
            <person name="Coutinho P.M."/>
            <person name="Feau N."/>
            <person name="Field M."/>
            <person name="Frey P."/>
            <person name="Gelhaye E."/>
            <person name="Goldberg J."/>
            <person name="Grabherr M.G."/>
            <person name="Kodira C.D."/>
            <person name="Kohler A."/>
            <person name="Kuees U."/>
            <person name="Lindquist E.A."/>
            <person name="Lucas S.M."/>
            <person name="Mago R."/>
            <person name="Mauceli E."/>
            <person name="Morin E."/>
            <person name="Murat C."/>
            <person name="Pangilinan J.L."/>
            <person name="Park R."/>
            <person name="Pearson M."/>
            <person name="Quesneville H."/>
            <person name="Rouhier N."/>
            <person name="Sakthikumar S."/>
            <person name="Salamov A.A."/>
            <person name="Schmutz J."/>
            <person name="Selles B."/>
            <person name="Shapiro H."/>
            <person name="Tanguay P."/>
            <person name="Tuskan G.A."/>
            <person name="Henrissat B."/>
            <person name="Van de Peer Y."/>
            <person name="Rouze P."/>
            <person name="Ellis J.G."/>
            <person name="Dodds P.N."/>
            <person name="Schein J.E."/>
            <person name="Zhong S."/>
            <person name="Hamelin R.C."/>
            <person name="Grigoriev I.V."/>
            <person name="Szabo L.J."/>
            <person name="Martin F."/>
        </authorList>
    </citation>
    <scope>NUCLEOTIDE SEQUENCE [LARGE SCALE GENOMIC DNA]</scope>
    <source>
        <strain evidence="2">98AG31 / pathotype 3-4-7</strain>
    </source>
</reference>
<sequence length="262" mass="29419">MTPKLNSCTLIVKLTHKLNGLKLGIIPQALSLGKVLVFYAHNYHNQLTEDMKNLTDATSRICEIYKDITGLTSDDALPRPEAMSQALGACVTSLHLHGGTSLLGQHMQYCDALGVAPTANDKITHTRSSVARRWRGKNEWHCGHHREVIPAIHQYWTDIACPLREGSNNHWIYRDKHDVKCLLLTHQVVLLANGERTKGNTFVWHVSLFRCTLKLSTQSYMSSCVRSCPMTCSMERSNGALADGKHYNRSLCRKATLFLPKP</sequence>
<name>F4RNY6_MELLP</name>